<dbReference type="SUPFAM" id="SSF55920">
    <property type="entry name" value="Creatinase/aminopeptidase"/>
    <property type="match status" value="1"/>
</dbReference>
<sequence>MNLNKRIHYLRELTTSKEIAFSVIMNFENQYYFSGLKAITYSRPIVLFVDEKEVQFIVPSLEENHAQNKSNADRVLVYYETQLHREHANSYLELFESVIESYPQNSRVGVEFGALPVSLANRLREKGFELVSLDQEIAKMRAIKDEEEIEQITESGRLVSLALEESLKHATPHVTEMEIDHYGNQALFLEVAKKHPNATLDYFVMSPSGKERTNMPHVFSNTRSLKKNDIVIHSRQVGLNGYRAECERTFFVGDPTNEQREAFKLAQEAQQLALEFIKVGVRAKEVNEVAIDIFRKANLEEYVNHRTGHGIGIGIHEEPSLKYSSDFILEENMVFCVEPGIYIPGVGGFRHSDTVILTKDGTKLITDYPRAIDELIFS</sequence>
<evidence type="ECO:0000259" key="5">
    <source>
        <dbReference type="Pfam" id="PF01321"/>
    </source>
</evidence>
<keyword evidence="2" id="KW-0378">Hydrolase</keyword>
<dbReference type="InterPro" id="IPR050659">
    <property type="entry name" value="Peptidase_M24B"/>
</dbReference>
<dbReference type="EMBL" id="JBAWSY010000002">
    <property type="protein sequence ID" value="MEI4768809.1"/>
    <property type="molecule type" value="Genomic_DNA"/>
</dbReference>
<evidence type="ECO:0000256" key="2">
    <source>
        <dbReference type="ARBA" id="ARBA00022801"/>
    </source>
</evidence>
<dbReference type="PROSITE" id="PS00491">
    <property type="entry name" value="PROLINE_PEPTIDASE"/>
    <property type="match status" value="1"/>
</dbReference>
<evidence type="ECO:0000259" key="4">
    <source>
        <dbReference type="Pfam" id="PF00557"/>
    </source>
</evidence>
<dbReference type="SUPFAM" id="SSF53092">
    <property type="entry name" value="Creatinase/prolidase N-terminal domain"/>
    <property type="match status" value="1"/>
</dbReference>
<dbReference type="InterPro" id="IPR036005">
    <property type="entry name" value="Creatinase/aminopeptidase-like"/>
</dbReference>
<proteinExistence type="inferred from homology"/>
<dbReference type="PANTHER" id="PTHR46112">
    <property type="entry name" value="AMINOPEPTIDASE"/>
    <property type="match status" value="1"/>
</dbReference>
<dbReference type="RefSeq" id="WP_336496362.1">
    <property type="nucleotide sequence ID" value="NZ_JBAWSY010000002.1"/>
</dbReference>
<dbReference type="InterPro" id="IPR000994">
    <property type="entry name" value="Pept_M24"/>
</dbReference>
<feature type="domain" description="Creatinase N-terminal" evidence="5">
    <location>
        <begin position="6"/>
        <end position="143"/>
    </location>
</feature>
<dbReference type="Proteomes" id="UP001364890">
    <property type="component" value="Unassembled WGS sequence"/>
</dbReference>
<gene>
    <name evidence="6" type="ORF">WAX74_03935</name>
</gene>
<dbReference type="Pfam" id="PF01321">
    <property type="entry name" value="Creatinase_N"/>
    <property type="match status" value="1"/>
</dbReference>
<comment type="similarity">
    <text evidence="3">Belongs to the peptidase M24B family.</text>
</comment>
<dbReference type="InterPro" id="IPR029149">
    <property type="entry name" value="Creatin/AminoP/Spt16_N"/>
</dbReference>
<evidence type="ECO:0000256" key="3">
    <source>
        <dbReference type="RuleBase" id="RU000590"/>
    </source>
</evidence>
<dbReference type="Pfam" id="PF00557">
    <property type="entry name" value="Peptidase_M24"/>
    <property type="match status" value="1"/>
</dbReference>
<evidence type="ECO:0000256" key="1">
    <source>
        <dbReference type="ARBA" id="ARBA00022723"/>
    </source>
</evidence>
<keyword evidence="7" id="KW-1185">Reference proteome</keyword>
<comment type="caution">
    <text evidence="6">The sequence shown here is derived from an EMBL/GenBank/DDBJ whole genome shotgun (WGS) entry which is preliminary data.</text>
</comment>
<accession>A0ABU8F1A9</accession>
<name>A0ABU8F1A9_9BACI</name>
<dbReference type="InterPro" id="IPR001131">
    <property type="entry name" value="Peptidase_M24B_aminopep-P_CS"/>
</dbReference>
<dbReference type="Gene3D" id="3.90.230.10">
    <property type="entry name" value="Creatinase/methionine aminopeptidase superfamily"/>
    <property type="match status" value="1"/>
</dbReference>
<dbReference type="Gene3D" id="3.40.350.10">
    <property type="entry name" value="Creatinase/prolidase N-terminal domain"/>
    <property type="match status" value="1"/>
</dbReference>
<dbReference type="PANTHER" id="PTHR46112:SF2">
    <property type="entry name" value="XAA-PRO AMINOPEPTIDASE P-RELATED"/>
    <property type="match status" value="1"/>
</dbReference>
<evidence type="ECO:0000313" key="7">
    <source>
        <dbReference type="Proteomes" id="UP001364890"/>
    </source>
</evidence>
<evidence type="ECO:0000313" key="6">
    <source>
        <dbReference type="EMBL" id="MEI4768809.1"/>
    </source>
</evidence>
<organism evidence="6 7">
    <name type="scientific">Psychrobacillus mangrovi</name>
    <dbReference type="NCBI Taxonomy" id="3117745"/>
    <lineage>
        <taxon>Bacteria</taxon>
        <taxon>Bacillati</taxon>
        <taxon>Bacillota</taxon>
        <taxon>Bacilli</taxon>
        <taxon>Bacillales</taxon>
        <taxon>Bacillaceae</taxon>
        <taxon>Psychrobacillus</taxon>
    </lineage>
</organism>
<keyword evidence="1 3" id="KW-0479">Metal-binding</keyword>
<feature type="domain" description="Peptidase M24" evidence="4">
    <location>
        <begin position="150"/>
        <end position="359"/>
    </location>
</feature>
<reference evidence="6 7" key="1">
    <citation type="submission" date="2024-01" db="EMBL/GenBank/DDBJ databases">
        <title>Seven novel Bacillus-like species.</title>
        <authorList>
            <person name="Liu G."/>
        </authorList>
    </citation>
    <scope>NUCLEOTIDE SEQUENCE [LARGE SCALE GENOMIC DNA]</scope>
    <source>
        <strain evidence="6 7">FJAT-51614</strain>
    </source>
</reference>
<protein>
    <submittedName>
        <fullName evidence="6">Xaa-Pro peptidase family protein</fullName>
    </submittedName>
</protein>
<dbReference type="InterPro" id="IPR000587">
    <property type="entry name" value="Creatinase_N"/>
</dbReference>